<evidence type="ECO:0000259" key="1">
    <source>
        <dbReference type="PROSITE" id="PS50181"/>
    </source>
</evidence>
<sequence>MSISITRFPVELLKLITTSLSDNDLCNFALTCSIFHDAVHGDQVVWRNRFLSVYDDPVNRTSYDWKATYQKRQRLHKKMAGLSFRNGQSKEELEDLEILWDILAAADARGNIPAEGDPVDGRNFSHILPLHSERAIFSSHSHVDVHPLLSAVSLMLAPLLNRPKLAFIKGSQGIVYKPDINRVINADGTPNLSLLDAIARLFTWHIHPDSPSDLFHQRTLLTPGELPGFWQGRMGDEGKIPMKWFGAYMYSNPTRIITYDGDELSSDRSDGYLVDMTLTISQSEAETSGTSTTVFTGIGKDFDTFTIKSGEITPIPSPPGRLSTVSGWKKIEFTKSYTHHGWYYSGIILPGNNMILGYWMRSKEGLLTRGTSGPFIFWRAPESSSLLNRDNRVSFVRVTA</sequence>
<organism evidence="2 3">
    <name type="scientific">Morchella conica CCBAS932</name>
    <dbReference type="NCBI Taxonomy" id="1392247"/>
    <lineage>
        <taxon>Eukaryota</taxon>
        <taxon>Fungi</taxon>
        <taxon>Dikarya</taxon>
        <taxon>Ascomycota</taxon>
        <taxon>Pezizomycotina</taxon>
        <taxon>Pezizomycetes</taxon>
        <taxon>Pezizales</taxon>
        <taxon>Morchellaceae</taxon>
        <taxon>Morchella</taxon>
    </lineage>
</organism>
<dbReference type="InterPro" id="IPR001810">
    <property type="entry name" value="F-box_dom"/>
</dbReference>
<dbReference type="PROSITE" id="PS50181">
    <property type="entry name" value="FBOX"/>
    <property type="match status" value="1"/>
</dbReference>
<evidence type="ECO:0000313" key="2">
    <source>
        <dbReference type="EMBL" id="RPB11228.1"/>
    </source>
</evidence>
<dbReference type="Pfam" id="PF12937">
    <property type="entry name" value="F-box-like"/>
    <property type="match status" value="1"/>
</dbReference>
<evidence type="ECO:0000313" key="3">
    <source>
        <dbReference type="Proteomes" id="UP000277580"/>
    </source>
</evidence>
<dbReference type="Proteomes" id="UP000277580">
    <property type="component" value="Unassembled WGS sequence"/>
</dbReference>
<keyword evidence="3" id="KW-1185">Reference proteome</keyword>
<proteinExistence type="predicted"/>
<dbReference type="InterPro" id="IPR036047">
    <property type="entry name" value="F-box-like_dom_sf"/>
</dbReference>
<protein>
    <recommendedName>
        <fullName evidence="1">F-box domain-containing protein</fullName>
    </recommendedName>
</protein>
<dbReference type="STRING" id="1392247.A0A3N4KP32"/>
<dbReference type="Gene3D" id="1.20.1280.50">
    <property type="match status" value="1"/>
</dbReference>
<reference evidence="2 3" key="1">
    <citation type="journal article" date="2018" name="Nat. Ecol. Evol.">
        <title>Pezizomycetes genomes reveal the molecular basis of ectomycorrhizal truffle lifestyle.</title>
        <authorList>
            <person name="Murat C."/>
            <person name="Payen T."/>
            <person name="Noel B."/>
            <person name="Kuo A."/>
            <person name="Morin E."/>
            <person name="Chen J."/>
            <person name="Kohler A."/>
            <person name="Krizsan K."/>
            <person name="Balestrini R."/>
            <person name="Da Silva C."/>
            <person name="Montanini B."/>
            <person name="Hainaut M."/>
            <person name="Levati E."/>
            <person name="Barry K.W."/>
            <person name="Belfiori B."/>
            <person name="Cichocki N."/>
            <person name="Clum A."/>
            <person name="Dockter R.B."/>
            <person name="Fauchery L."/>
            <person name="Guy J."/>
            <person name="Iotti M."/>
            <person name="Le Tacon F."/>
            <person name="Lindquist E.A."/>
            <person name="Lipzen A."/>
            <person name="Malagnac F."/>
            <person name="Mello A."/>
            <person name="Molinier V."/>
            <person name="Miyauchi S."/>
            <person name="Poulain J."/>
            <person name="Riccioni C."/>
            <person name="Rubini A."/>
            <person name="Sitrit Y."/>
            <person name="Splivallo R."/>
            <person name="Traeger S."/>
            <person name="Wang M."/>
            <person name="Zifcakova L."/>
            <person name="Wipf D."/>
            <person name="Zambonelli A."/>
            <person name="Paolocci F."/>
            <person name="Nowrousian M."/>
            <person name="Ottonello S."/>
            <person name="Baldrian P."/>
            <person name="Spatafora J.W."/>
            <person name="Henrissat B."/>
            <person name="Nagy L.G."/>
            <person name="Aury J.M."/>
            <person name="Wincker P."/>
            <person name="Grigoriev I.V."/>
            <person name="Bonfante P."/>
            <person name="Martin F.M."/>
        </authorList>
    </citation>
    <scope>NUCLEOTIDE SEQUENCE [LARGE SCALE GENOMIC DNA]</scope>
    <source>
        <strain evidence="2 3">CCBAS932</strain>
    </source>
</reference>
<gene>
    <name evidence="2" type="ORF">P167DRAFT_524736</name>
</gene>
<name>A0A3N4KP32_9PEZI</name>
<dbReference type="EMBL" id="ML119137">
    <property type="protein sequence ID" value="RPB11228.1"/>
    <property type="molecule type" value="Genomic_DNA"/>
</dbReference>
<dbReference type="SUPFAM" id="SSF81383">
    <property type="entry name" value="F-box domain"/>
    <property type="match status" value="1"/>
</dbReference>
<dbReference type="OrthoDB" id="3971593at2759"/>
<accession>A0A3N4KP32</accession>
<feature type="domain" description="F-box" evidence="1">
    <location>
        <begin position="2"/>
        <end position="49"/>
    </location>
</feature>
<dbReference type="InParanoid" id="A0A3N4KP32"/>
<dbReference type="AlphaFoldDB" id="A0A3N4KP32"/>